<keyword evidence="5" id="KW-0624">Polysaccharide degradation</keyword>
<sequence length="732" mass="75355">MSRTRITSALLAAAALVSGSVLGLGTAHAATTGAAVSVWETTADQSKLLAPQTGTTFAAGGGTGSQTITVNPSTTYQSMTGFGASLTDSSASLIAASPQRNAIMSKLFDPSSGIGLDFLRQPIGASDFALSTYSYDDLPSGQTDPTLAKFSIAHDNSYILPLLQQALSLNPSTTVMATPWSAPGWMKSSGSMIGGSLNSADYQVYANYLVKFLQAYKAAGVPVSLLTAQNEPEYSPSNYPGSTLTGAQEASLIGGYLGPAIKAAGLSTKILAYDHNWDDPSFPETVLGDSTAAQYVSGVAWHCYGGDPTGQTTVHNAYPNSDAYFTECSGSQSSNTANTFSDSLDWQTENLIIGATRNWAKSVVTWNMALNPSGGPSMNCTTCTGVVTVDNNAGTAAYNAEYYVLGQASKFVKPGAVRIDSNTFGSGNIEDVAFRNPDGTIATVVLNADASNAHTFNVSQNGQAFTYTLPAKAVATFTWKPSTSTDATPPTAPAGLTASGTTASSTKLSWTASTDNVGVAGYDVFRNGTQVGTTATTGYTDSGLSASTAYSYTVKAYDAAGNVSGASNTANVTTSSSGSGGGGIDTSKWYQVINTNSGKCADAANSGTSDGTALQQWTCASGNTNQEWQFQATDSGYYKVVSRNAPTEAWNVTGGPSATGDGVPIQLWTYGGGTNEQWKPTTTSGGAYTLSPRSNGNECLDVTGVSTADGTRLQQWTCTGGVSQSFTLNAVG</sequence>
<evidence type="ECO:0000256" key="1">
    <source>
        <dbReference type="ARBA" id="ARBA00005382"/>
    </source>
</evidence>
<keyword evidence="11" id="KW-1185">Reference proteome</keyword>
<dbReference type="SUPFAM" id="SSF51011">
    <property type="entry name" value="Glycosyl hydrolase domain"/>
    <property type="match status" value="1"/>
</dbReference>
<dbReference type="PANTHER" id="PTHR11069:SF23">
    <property type="entry name" value="LYSOSOMAL ACID GLUCOSYLCERAMIDASE"/>
    <property type="match status" value="1"/>
</dbReference>
<dbReference type="Pfam" id="PF17189">
    <property type="entry name" value="Glyco_hydro_30C"/>
    <property type="match status" value="1"/>
</dbReference>
<dbReference type="Gene3D" id="2.80.10.50">
    <property type="match status" value="1"/>
</dbReference>
<protein>
    <submittedName>
        <fullName evidence="10">RICIN domain-containing protein</fullName>
    </submittedName>
</protein>
<dbReference type="Proteomes" id="UP001156398">
    <property type="component" value="Unassembled WGS sequence"/>
</dbReference>
<evidence type="ECO:0000256" key="7">
    <source>
        <dbReference type="SAM" id="MobiDB-lite"/>
    </source>
</evidence>
<gene>
    <name evidence="10" type="ORF">POF43_000480</name>
</gene>
<dbReference type="SMART" id="SM00060">
    <property type="entry name" value="FN3"/>
    <property type="match status" value="1"/>
</dbReference>
<dbReference type="SUPFAM" id="SSF49265">
    <property type="entry name" value="Fibronectin type III"/>
    <property type="match status" value="1"/>
</dbReference>
<dbReference type="InterPro" id="IPR003961">
    <property type="entry name" value="FN3_dom"/>
</dbReference>
<dbReference type="SUPFAM" id="SSF50370">
    <property type="entry name" value="Ricin B-like lectins"/>
    <property type="match status" value="1"/>
</dbReference>
<evidence type="ECO:0000256" key="8">
    <source>
        <dbReference type="SAM" id="SignalP"/>
    </source>
</evidence>
<dbReference type="InterPro" id="IPR033452">
    <property type="entry name" value="GH30_C"/>
</dbReference>
<dbReference type="InterPro" id="IPR013780">
    <property type="entry name" value="Glyco_hydro_b"/>
</dbReference>
<organism evidence="10 11">
    <name type="scientific">Streptantibioticus silvisoli</name>
    <dbReference type="NCBI Taxonomy" id="2705255"/>
    <lineage>
        <taxon>Bacteria</taxon>
        <taxon>Bacillati</taxon>
        <taxon>Actinomycetota</taxon>
        <taxon>Actinomycetes</taxon>
        <taxon>Kitasatosporales</taxon>
        <taxon>Streptomycetaceae</taxon>
        <taxon>Streptantibioticus</taxon>
    </lineage>
</organism>
<dbReference type="InterPro" id="IPR013783">
    <property type="entry name" value="Ig-like_fold"/>
</dbReference>
<dbReference type="Pfam" id="PF00041">
    <property type="entry name" value="fn3"/>
    <property type="match status" value="1"/>
</dbReference>
<comment type="similarity">
    <text evidence="1 6">Belongs to the glycosyl hydrolase 30 family.</text>
</comment>
<dbReference type="Gene3D" id="2.60.40.10">
    <property type="entry name" value="Immunoglobulins"/>
    <property type="match status" value="1"/>
</dbReference>
<dbReference type="SMART" id="SM00458">
    <property type="entry name" value="RICIN"/>
    <property type="match status" value="1"/>
</dbReference>
<feature type="signal peptide" evidence="8">
    <location>
        <begin position="1"/>
        <end position="29"/>
    </location>
</feature>
<feature type="domain" description="Fibronectin type-III" evidence="9">
    <location>
        <begin position="492"/>
        <end position="577"/>
    </location>
</feature>
<proteinExistence type="inferred from homology"/>
<dbReference type="PROSITE" id="PS50231">
    <property type="entry name" value="RICIN_B_LECTIN"/>
    <property type="match status" value="1"/>
</dbReference>
<keyword evidence="3 6" id="KW-0378">Hydrolase</keyword>
<dbReference type="PROSITE" id="PS50853">
    <property type="entry name" value="FN3"/>
    <property type="match status" value="1"/>
</dbReference>
<dbReference type="RefSeq" id="WP_271323047.1">
    <property type="nucleotide sequence ID" value="NZ_JAAGKO020000001.1"/>
</dbReference>
<dbReference type="CDD" id="cd00063">
    <property type="entry name" value="FN3"/>
    <property type="match status" value="1"/>
</dbReference>
<keyword evidence="4 6" id="KW-0326">Glycosidase</keyword>
<dbReference type="Pfam" id="PF14200">
    <property type="entry name" value="RicinB_lectin_2"/>
    <property type="match status" value="1"/>
</dbReference>
<keyword evidence="2 8" id="KW-0732">Signal</keyword>
<dbReference type="InterPro" id="IPR000772">
    <property type="entry name" value="Ricin_B_lectin"/>
</dbReference>
<evidence type="ECO:0000256" key="2">
    <source>
        <dbReference type="ARBA" id="ARBA00022729"/>
    </source>
</evidence>
<name>A0ABT6VRW1_9ACTN</name>
<dbReference type="Gene3D" id="3.20.20.80">
    <property type="entry name" value="Glycosidases"/>
    <property type="match status" value="1"/>
</dbReference>
<dbReference type="InterPro" id="IPR033453">
    <property type="entry name" value="Glyco_hydro_30_TIM-barrel"/>
</dbReference>
<dbReference type="InterPro" id="IPR017853">
    <property type="entry name" value="GH"/>
</dbReference>
<evidence type="ECO:0000256" key="3">
    <source>
        <dbReference type="ARBA" id="ARBA00022801"/>
    </source>
</evidence>
<evidence type="ECO:0000313" key="10">
    <source>
        <dbReference type="EMBL" id="MDI5961214.1"/>
    </source>
</evidence>
<feature type="region of interest" description="Disordered" evidence="7">
    <location>
        <begin position="481"/>
        <end position="501"/>
    </location>
</feature>
<evidence type="ECO:0000259" key="9">
    <source>
        <dbReference type="PROSITE" id="PS50853"/>
    </source>
</evidence>
<evidence type="ECO:0000256" key="4">
    <source>
        <dbReference type="ARBA" id="ARBA00023295"/>
    </source>
</evidence>
<accession>A0ABT6VRW1</accession>
<dbReference type="EMBL" id="JAAGKO020000001">
    <property type="protein sequence ID" value="MDI5961214.1"/>
    <property type="molecule type" value="Genomic_DNA"/>
</dbReference>
<dbReference type="InterPro" id="IPR001139">
    <property type="entry name" value="Glyco_hydro_30"/>
</dbReference>
<comment type="caution">
    <text evidence="10">The sequence shown here is derived from an EMBL/GenBank/DDBJ whole genome shotgun (WGS) entry which is preliminary data.</text>
</comment>
<evidence type="ECO:0000256" key="5">
    <source>
        <dbReference type="ARBA" id="ARBA00023326"/>
    </source>
</evidence>
<dbReference type="Gene3D" id="2.60.40.1180">
    <property type="entry name" value="Golgi alpha-mannosidase II"/>
    <property type="match status" value="1"/>
</dbReference>
<dbReference type="Pfam" id="PF02055">
    <property type="entry name" value="Glyco_hydro_30"/>
    <property type="match status" value="1"/>
</dbReference>
<dbReference type="InterPro" id="IPR036116">
    <property type="entry name" value="FN3_sf"/>
</dbReference>
<reference evidence="10 11" key="1">
    <citation type="submission" date="2023-05" db="EMBL/GenBank/DDBJ databases">
        <title>Streptantibioticus silvisoli sp. nov., acidotolerant actinomycetes 1 from pine litter.</title>
        <authorList>
            <person name="Swiecimska M."/>
            <person name="Golinska P."/>
            <person name="Sangal V."/>
            <person name="Wachnowicz B."/>
            <person name="Goodfellow M."/>
        </authorList>
    </citation>
    <scope>NUCLEOTIDE SEQUENCE [LARGE SCALE GENOMIC DNA]</scope>
    <source>
        <strain evidence="10 11">SL54</strain>
    </source>
</reference>
<dbReference type="SUPFAM" id="SSF51445">
    <property type="entry name" value="(Trans)glycosidases"/>
    <property type="match status" value="1"/>
</dbReference>
<dbReference type="PRINTS" id="PR00843">
    <property type="entry name" value="GLHYDRLASE30"/>
</dbReference>
<dbReference type="InterPro" id="IPR035992">
    <property type="entry name" value="Ricin_B-like_lectins"/>
</dbReference>
<dbReference type="PANTHER" id="PTHR11069">
    <property type="entry name" value="GLUCOSYLCERAMIDASE"/>
    <property type="match status" value="1"/>
</dbReference>
<evidence type="ECO:0000313" key="11">
    <source>
        <dbReference type="Proteomes" id="UP001156398"/>
    </source>
</evidence>
<feature type="chain" id="PRO_5045448212" evidence="8">
    <location>
        <begin position="30"/>
        <end position="732"/>
    </location>
</feature>
<keyword evidence="5" id="KW-0119">Carbohydrate metabolism</keyword>
<evidence type="ECO:0000256" key="6">
    <source>
        <dbReference type="RuleBase" id="RU361188"/>
    </source>
</evidence>